<sequence>MNAVLQILTYVVPFLLVLTVIVTIHEMGHFLVARAFGVKVDRFAIGFGSGPSRTDRHGIEWRIGWIPLGGYVKFSGDLDASSVPDKRGLDVLKSEIIATHGVGAERDYFHFKPVWQRMLIVAAGPAANFILSILIFTLLFSVVGVELRPARVAEVTAGSPAALAGFRSGDLITKIDGRIIEDAGEVTRKVSLSSGDAIAFTVERDGREVEVVATPERRVENDPIAGRVTVGRIGLALGSTSAERRQVRYNPIEAVGQGVRETGNILGTTLTYLGRIFTGRESGDQLSGPLGIAKASGALTNAAVDANPDPGAIAINLLLTLTSFAAILSIGIGFINLMPIPVLDGGHLVFYAYEAVAKKPVAAGVQEAGYRVGLALLAGLMLFATWNDLQKLNLFQFLGGLVS</sequence>
<comment type="cofactor">
    <cofactor evidence="1">
        <name>Zn(2+)</name>
        <dbReference type="ChEBI" id="CHEBI:29105"/>
    </cofactor>
</comment>
<feature type="transmembrane region" description="Helical" evidence="11">
    <location>
        <begin position="118"/>
        <end position="143"/>
    </location>
</feature>
<keyword evidence="4 13" id="KW-0645">Protease</keyword>
<evidence type="ECO:0000256" key="8">
    <source>
        <dbReference type="ARBA" id="ARBA00022989"/>
    </source>
</evidence>
<reference evidence="13 14" key="1">
    <citation type="submission" date="2020-08" db="EMBL/GenBank/DDBJ databases">
        <title>Genomic Encyclopedia of Type Strains, Phase IV (KMG-IV): sequencing the most valuable type-strain genomes for metagenomic binning, comparative biology and taxonomic classification.</title>
        <authorList>
            <person name="Goeker M."/>
        </authorList>
    </citation>
    <scope>NUCLEOTIDE SEQUENCE [LARGE SCALE GENOMIC DNA]</scope>
    <source>
        <strain evidence="13 14">DSM 4737</strain>
    </source>
</reference>
<comment type="similarity">
    <text evidence="3">Belongs to the peptidase M50B family.</text>
</comment>
<organism evidence="13 14">
    <name type="scientific">Brevundimonas variabilis</name>
    <dbReference type="NCBI Taxonomy" id="74312"/>
    <lineage>
        <taxon>Bacteria</taxon>
        <taxon>Pseudomonadati</taxon>
        <taxon>Pseudomonadota</taxon>
        <taxon>Alphaproteobacteria</taxon>
        <taxon>Caulobacterales</taxon>
        <taxon>Caulobacteraceae</taxon>
        <taxon>Brevundimonas</taxon>
    </lineage>
</organism>
<dbReference type="PANTHER" id="PTHR42837">
    <property type="entry name" value="REGULATOR OF SIGMA-E PROTEASE RSEP"/>
    <property type="match status" value="1"/>
</dbReference>
<keyword evidence="8 11" id="KW-1133">Transmembrane helix</keyword>
<dbReference type="AlphaFoldDB" id="A0A7W9CHI3"/>
<evidence type="ECO:0000256" key="2">
    <source>
        <dbReference type="ARBA" id="ARBA00004141"/>
    </source>
</evidence>
<evidence type="ECO:0000256" key="7">
    <source>
        <dbReference type="ARBA" id="ARBA00022833"/>
    </source>
</evidence>
<comment type="caution">
    <text evidence="13">The sequence shown here is derived from an EMBL/GenBank/DDBJ whole genome shotgun (WGS) entry which is preliminary data.</text>
</comment>
<evidence type="ECO:0000256" key="3">
    <source>
        <dbReference type="ARBA" id="ARBA00007931"/>
    </source>
</evidence>
<evidence type="ECO:0000256" key="9">
    <source>
        <dbReference type="ARBA" id="ARBA00023049"/>
    </source>
</evidence>
<dbReference type="SUPFAM" id="SSF50156">
    <property type="entry name" value="PDZ domain-like"/>
    <property type="match status" value="1"/>
</dbReference>
<feature type="transmembrane region" description="Helical" evidence="11">
    <location>
        <begin position="7"/>
        <end position="25"/>
    </location>
</feature>
<keyword evidence="7" id="KW-0862">Zinc</keyword>
<keyword evidence="14" id="KW-1185">Reference proteome</keyword>
<keyword evidence="6 13" id="KW-0378">Hydrolase</keyword>
<dbReference type="CDD" id="cd23081">
    <property type="entry name" value="cpPDZ_EcRseP-like"/>
    <property type="match status" value="1"/>
</dbReference>
<dbReference type="InterPro" id="IPR004387">
    <property type="entry name" value="Pept_M50_Zn"/>
</dbReference>
<feature type="transmembrane region" description="Helical" evidence="11">
    <location>
        <begin position="317"/>
        <end position="338"/>
    </location>
</feature>
<evidence type="ECO:0000256" key="1">
    <source>
        <dbReference type="ARBA" id="ARBA00001947"/>
    </source>
</evidence>
<dbReference type="CDD" id="cd06163">
    <property type="entry name" value="S2P-M50_PDZ_RseP-like"/>
    <property type="match status" value="1"/>
</dbReference>
<keyword evidence="10 11" id="KW-0472">Membrane</keyword>
<dbReference type="Pfam" id="PF17820">
    <property type="entry name" value="PDZ_6"/>
    <property type="match status" value="1"/>
</dbReference>
<evidence type="ECO:0000256" key="5">
    <source>
        <dbReference type="ARBA" id="ARBA00022692"/>
    </source>
</evidence>
<dbReference type="GO" id="GO:0004222">
    <property type="term" value="F:metalloendopeptidase activity"/>
    <property type="evidence" value="ECO:0007669"/>
    <property type="project" value="InterPro"/>
</dbReference>
<name>A0A7W9CHI3_9CAUL</name>
<evidence type="ECO:0000256" key="11">
    <source>
        <dbReference type="SAM" id="Phobius"/>
    </source>
</evidence>
<dbReference type="InterPro" id="IPR008915">
    <property type="entry name" value="Peptidase_M50"/>
</dbReference>
<feature type="domain" description="PDZ" evidence="12">
    <location>
        <begin position="143"/>
        <end position="206"/>
    </location>
</feature>
<dbReference type="EMBL" id="JACHOR010000002">
    <property type="protein sequence ID" value="MBB5745760.1"/>
    <property type="molecule type" value="Genomic_DNA"/>
</dbReference>
<dbReference type="Pfam" id="PF02163">
    <property type="entry name" value="Peptidase_M50"/>
    <property type="match status" value="1"/>
</dbReference>
<comment type="subcellular location">
    <subcellularLocation>
        <location evidence="2">Membrane</location>
        <topology evidence="2">Multi-pass membrane protein</topology>
    </subcellularLocation>
</comment>
<dbReference type="GO" id="GO:0006508">
    <property type="term" value="P:proteolysis"/>
    <property type="evidence" value="ECO:0007669"/>
    <property type="project" value="UniProtKB-KW"/>
</dbReference>
<evidence type="ECO:0000256" key="4">
    <source>
        <dbReference type="ARBA" id="ARBA00022670"/>
    </source>
</evidence>
<keyword evidence="9" id="KW-0482">Metalloprotease</keyword>
<feature type="transmembrane region" description="Helical" evidence="11">
    <location>
        <begin position="368"/>
        <end position="386"/>
    </location>
</feature>
<dbReference type="EC" id="3.4.24.-" evidence="13"/>
<dbReference type="PANTHER" id="PTHR42837:SF2">
    <property type="entry name" value="MEMBRANE METALLOPROTEASE ARASP2, CHLOROPLASTIC-RELATED"/>
    <property type="match status" value="1"/>
</dbReference>
<evidence type="ECO:0000259" key="12">
    <source>
        <dbReference type="PROSITE" id="PS50106"/>
    </source>
</evidence>
<evidence type="ECO:0000313" key="13">
    <source>
        <dbReference type="EMBL" id="MBB5745760.1"/>
    </source>
</evidence>
<dbReference type="Proteomes" id="UP000545037">
    <property type="component" value="Unassembled WGS sequence"/>
</dbReference>
<dbReference type="SMART" id="SM00228">
    <property type="entry name" value="PDZ"/>
    <property type="match status" value="1"/>
</dbReference>
<dbReference type="InterPro" id="IPR001478">
    <property type="entry name" value="PDZ"/>
</dbReference>
<dbReference type="Gene3D" id="2.30.42.10">
    <property type="match status" value="1"/>
</dbReference>
<evidence type="ECO:0000256" key="10">
    <source>
        <dbReference type="ARBA" id="ARBA00023136"/>
    </source>
</evidence>
<evidence type="ECO:0000313" key="14">
    <source>
        <dbReference type="Proteomes" id="UP000545037"/>
    </source>
</evidence>
<accession>A0A7W9CHI3</accession>
<dbReference type="InterPro" id="IPR041489">
    <property type="entry name" value="PDZ_6"/>
</dbReference>
<proteinExistence type="inferred from homology"/>
<dbReference type="PROSITE" id="PS50106">
    <property type="entry name" value="PDZ"/>
    <property type="match status" value="1"/>
</dbReference>
<gene>
    <name evidence="13" type="ORF">GGR13_001344</name>
</gene>
<dbReference type="RefSeq" id="WP_183212720.1">
    <property type="nucleotide sequence ID" value="NZ_JACHOR010000002.1"/>
</dbReference>
<dbReference type="GO" id="GO:0016020">
    <property type="term" value="C:membrane"/>
    <property type="evidence" value="ECO:0007669"/>
    <property type="project" value="UniProtKB-SubCell"/>
</dbReference>
<keyword evidence="5 11" id="KW-0812">Transmembrane</keyword>
<evidence type="ECO:0000256" key="6">
    <source>
        <dbReference type="ARBA" id="ARBA00022801"/>
    </source>
</evidence>
<dbReference type="InterPro" id="IPR036034">
    <property type="entry name" value="PDZ_sf"/>
</dbReference>
<protein>
    <submittedName>
        <fullName evidence="13">Regulator of sigma E protease</fullName>
        <ecNumber evidence="13">3.4.24.-</ecNumber>
    </submittedName>
</protein>